<protein>
    <submittedName>
        <fullName evidence="3">Neur_chan_LBD domain-containing protein</fullName>
    </submittedName>
</protein>
<accession>A0A1I7WU50</accession>
<reference evidence="3" key="1">
    <citation type="submission" date="2016-11" db="UniProtKB">
        <authorList>
            <consortium name="WormBaseParasite"/>
        </authorList>
    </citation>
    <scope>IDENTIFICATION</scope>
</reference>
<keyword evidence="1" id="KW-1133">Transmembrane helix</keyword>
<evidence type="ECO:0000256" key="1">
    <source>
        <dbReference type="SAM" id="Phobius"/>
    </source>
</evidence>
<evidence type="ECO:0000313" key="2">
    <source>
        <dbReference type="Proteomes" id="UP000095283"/>
    </source>
</evidence>
<proteinExistence type="predicted"/>
<dbReference type="AlphaFoldDB" id="A0A1I7WU50"/>
<dbReference type="WBParaSite" id="Hba_08716">
    <property type="protein sequence ID" value="Hba_08716"/>
    <property type="gene ID" value="Hba_08716"/>
</dbReference>
<keyword evidence="1" id="KW-0812">Transmembrane</keyword>
<keyword evidence="1" id="KW-0472">Membrane</keyword>
<sequence length="93" mass="11278">MKFLHIFSFNPKQLYHYCGKTSDKSQRKRKESYEYTKKESFADNDTSVILRDIFSSYDKRVIPFTDGPVIINMTIVLGILIELVCYYYYYYYY</sequence>
<organism evidence="2 3">
    <name type="scientific">Heterorhabditis bacteriophora</name>
    <name type="common">Entomopathogenic nematode worm</name>
    <dbReference type="NCBI Taxonomy" id="37862"/>
    <lineage>
        <taxon>Eukaryota</taxon>
        <taxon>Metazoa</taxon>
        <taxon>Ecdysozoa</taxon>
        <taxon>Nematoda</taxon>
        <taxon>Chromadorea</taxon>
        <taxon>Rhabditida</taxon>
        <taxon>Rhabditina</taxon>
        <taxon>Rhabditomorpha</taxon>
        <taxon>Strongyloidea</taxon>
        <taxon>Heterorhabditidae</taxon>
        <taxon>Heterorhabditis</taxon>
    </lineage>
</organism>
<name>A0A1I7WU50_HETBA</name>
<evidence type="ECO:0000313" key="3">
    <source>
        <dbReference type="WBParaSite" id="Hba_08716"/>
    </source>
</evidence>
<dbReference type="Proteomes" id="UP000095283">
    <property type="component" value="Unplaced"/>
</dbReference>
<feature type="transmembrane region" description="Helical" evidence="1">
    <location>
        <begin position="69"/>
        <end position="89"/>
    </location>
</feature>
<keyword evidence="2" id="KW-1185">Reference proteome</keyword>